<evidence type="ECO:0000256" key="1">
    <source>
        <dbReference type="SAM" id="Phobius"/>
    </source>
</evidence>
<evidence type="ECO:0000313" key="3">
    <source>
        <dbReference type="Proteomes" id="UP001328107"/>
    </source>
</evidence>
<keyword evidence="1" id="KW-0472">Membrane</keyword>
<feature type="non-terminal residue" evidence="2">
    <location>
        <position position="108"/>
    </location>
</feature>
<name>A0AAN5D6Z5_9BILA</name>
<dbReference type="Proteomes" id="UP001328107">
    <property type="component" value="Unassembled WGS sequence"/>
</dbReference>
<accession>A0AAN5D6Z5</accession>
<dbReference type="AlphaFoldDB" id="A0AAN5D6Z5"/>
<proteinExistence type="predicted"/>
<feature type="non-terminal residue" evidence="2">
    <location>
        <position position="1"/>
    </location>
</feature>
<sequence>APEYLAASMIHMITSTILQISSIISKMRKMRMPSGLFKMTTTRPTIAQIKAPIPGPHSCDALLATTMVHPRIISSRVTPTWMPDIMIASRRAPILRVTARVERRRRRD</sequence>
<keyword evidence="1" id="KW-0812">Transmembrane</keyword>
<protein>
    <submittedName>
        <fullName evidence="2">Uncharacterized protein</fullName>
    </submittedName>
</protein>
<keyword evidence="1" id="KW-1133">Transmembrane helix</keyword>
<feature type="transmembrane region" description="Helical" evidence="1">
    <location>
        <begin position="6"/>
        <end position="24"/>
    </location>
</feature>
<reference evidence="3" key="1">
    <citation type="submission" date="2022-10" db="EMBL/GenBank/DDBJ databases">
        <title>Genome assembly of Pristionchus species.</title>
        <authorList>
            <person name="Yoshida K."/>
            <person name="Sommer R.J."/>
        </authorList>
    </citation>
    <scope>NUCLEOTIDE SEQUENCE [LARGE SCALE GENOMIC DNA]</scope>
    <source>
        <strain evidence="3">RS5460</strain>
    </source>
</reference>
<dbReference type="EMBL" id="BTRK01000006">
    <property type="protein sequence ID" value="GMR57566.1"/>
    <property type="molecule type" value="Genomic_DNA"/>
</dbReference>
<keyword evidence="3" id="KW-1185">Reference proteome</keyword>
<gene>
    <name evidence="2" type="ORF">PMAYCL1PPCAC_27761</name>
</gene>
<organism evidence="2 3">
    <name type="scientific">Pristionchus mayeri</name>
    <dbReference type="NCBI Taxonomy" id="1317129"/>
    <lineage>
        <taxon>Eukaryota</taxon>
        <taxon>Metazoa</taxon>
        <taxon>Ecdysozoa</taxon>
        <taxon>Nematoda</taxon>
        <taxon>Chromadorea</taxon>
        <taxon>Rhabditida</taxon>
        <taxon>Rhabditina</taxon>
        <taxon>Diplogasteromorpha</taxon>
        <taxon>Diplogasteroidea</taxon>
        <taxon>Neodiplogasteridae</taxon>
        <taxon>Pristionchus</taxon>
    </lineage>
</organism>
<comment type="caution">
    <text evidence="2">The sequence shown here is derived from an EMBL/GenBank/DDBJ whole genome shotgun (WGS) entry which is preliminary data.</text>
</comment>
<evidence type="ECO:0000313" key="2">
    <source>
        <dbReference type="EMBL" id="GMR57566.1"/>
    </source>
</evidence>